<evidence type="ECO:0000256" key="4">
    <source>
        <dbReference type="ARBA" id="ARBA00022960"/>
    </source>
</evidence>
<dbReference type="PIRSF" id="PIRSF002869">
    <property type="entry name" value="MviN"/>
    <property type="match status" value="1"/>
</dbReference>
<accession>A0A267MH11</accession>
<comment type="function">
    <text evidence="8 9">Involved in peptidoglycan biosynthesis. Transports lipid-linked peptidoglycan precursors from the inner to the outer leaflet of the cytoplasmic membrane.</text>
</comment>
<feature type="transmembrane region" description="Helical" evidence="8">
    <location>
        <begin position="267"/>
        <end position="287"/>
    </location>
</feature>
<keyword evidence="8 9" id="KW-0813">Transport</keyword>
<evidence type="ECO:0000256" key="3">
    <source>
        <dbReference type="ARBA" id="ARBA00022692"/>
    </source>
</evidence>
<feature type="transmembrane region" description="Helical" evidence="8">
    <location>
        <begin position="472"/>
        <end position="494"/>
    </location>
</feature>
<dbReference type="GO" id="GO:0009252">
    <property type="term" value="P:peptidoglycan biosynthetic process"/>
    <property type="evidence" value="ECO:0007669"/>
    <property type="project" value="UniProtKB-UniRule"/>
</dbReference>
<evidence type="ECO:0000313" key="11">
    <source>
        <dbReference type="Proteomes" id="UP000216024"/>
    </source>
</evidence>
<evidence type="ECO:0000256" key="2">
    <source>
        <dbReference type="ARBA" id="ARBA00022475"/>
    </source>
</evidence>
<comment type="pathway">
    <text evidence="8">Cell wall biogenesis; peptidoglycan biosynthesis.</text>
</comment>
<evidence type="ECO:0000256" key="8">
    <source>
        <dbReference type="HAMAP-Rule" id="MF_02078"/>
    </source>
</evidence>
<dbReference type="PRINTS" id="PR01806">
    <property type="entry name" value="VIRFACTRMVIN"/>
</dbReference>
<dbReference type="AlphaFoldDB" id="A0A267MH11"/>
<name>A0A267MH11_9FIRM</name>
<dbReference type="GO" id="GO:0005886">
    <property type="term" value="C:plasma membrane"/>
    <property type="evidence" value="ECO:0007669"/>
    <property type="project" value="UniProtKB-SubCell"/>
</dbReference>
<feature type="transmembrane region" description="Helical" evidence="8">
    <location>
        <begin position="47"/>
        <end position="73"/>
    </location>
</feature>
<sequence length="519" mass="57692">MSNYKKTAKTILMVIILSFSAKFMGFLRDALIGSQFGANKESDAYLIALNCTSIVFVSIGSALITGVIPIVIGEMKKGKEHAFKFVNNLLNILILISVILSSLGIIFSREIMTVVATGFDENKLNLSVELVKIMYPILICISITYVFVAMLQSLEMFKVTSLISFPANIISILYLMFLSKTYGVKGLAVITLVGWVFQFLVQVPFLLKEGYKYRFKINFKDENIKRVFKVLIPMIIVASSIQMNILIDEKYASLLKDGTVSYIHYGNTLYQAIATTTILGISMVVFPKFAQMSIKLKDKEYSEFVSKVLGVIIFILIPVTIGIIVLRNEVIGIVYERGAFGKEDTLIAGIVFASYSLGAVFLGIQDLVNKAFYAKNNVFSPMKVSLIVIVLNIILNVTTVENYGVVGLAISTSVSMIIGTFLLIYEFMKKLNYLNIKGIIVTFLKSLLAATIMFIVVTLVKDGLYLYVDKNSLLYKIVVVGIITTTGAITYGVASIKLNIKEAIYIYDDFLKGRFKKLT</sequence>
<feature type="transmembrane region" description="Helical" evidence="8">
    <location>
        <begin position="308"/>
        <end position="326"/>
    </location>
</feature>
<dbReference type="OrthoDB" id="9804143at2"/>
<gene>
    <name evidence="10" type="primary">mviN</name>
    <name evidence="8" type="synonym">murJ</name>
    <name evidence="10" type="ORF">CCE28_13890</name>
</gene>
<evidence type="ECO:0000256" key="1">
    <source>
        <dbReference type="ARBA" id="ARBA00004651"/>
    </source>
</evidence>
<dbReference type="EMBL" id="NIBG01000012">
    <property type="protein sequence ID" value="PAB58757.1"/>
    <property type="molecule type" value="Genomic_DNA"/>
</dbReference>
<keyword evidence="5 8" id="KW-0573">Peptidoglycan synthesis</keyword>
<dbReference type="GO" id="GO:0034204">
    <property type="term" value="P:lipid translocation"/>
    <property type="evidence" value="ECO:0007669"/>
    <property type="project" value="TreeGrafter"/>
</dbReference>
<dbReference type="InterPro" id="IPR004268">
    <property type="entry name" value="MurJ"/>
</dbReference>
<reference evidence="10 11" key="1">
    <citation type="submission" date="2017-06" db="EMBL/GenBank/DDBJ databases">
        <title>Draft genome sequence of anaerobic fermentative bacterium Anaeromicrobium sediminis DY2726D isolated from West Pacific Ocean sediments.</title>
        <authorList>
            <person name="Zeng X."/>
        </authorList>
    </citation>
    <scope>NUCLEOTIDE SEQUENCE [LARGE SCALE GENOMIC DNA]</scope>
    <source>
        <strain evidence="10 11">DY2726D</strain>
    </source>
</reference>
<keyword evidence="7 8" id="KW-0472">Membrane</keyword>
<feature type="transmembrane region" description="Helical" evidence="8">
    <location>
        <begin position="227"/>
        <end position="247"/>
    </location>
</feature>
<protein>
    <recommendedName>
        <fullName evidence="8">Probable lipid II flippase MurJ</fullName>
    </recommendedName>
</protein>
<keyword evidence="6 8" id="KW-1133">Transmembrane helix</keyword>
<dbReference type="UniPathway" id="UPA00219"/>
<dbReference type="PANTHER" id="PTHR47019">
    <property type="entry name" value="LIPID II FLIPPASE MURJ"/>
    <property type="match status" value="1"/>
</dbReference>
<dbReference type="PANTHER" id="PTHR47019:SF1">
    <property type="entry name" value="LIPID II FLIPPASE MURJ"/>
    <property type="match status" value="1"/>
</dbReference>
<dbReference type="Proteomes" id="UP000216024">
    <property type="component" value="Unassembled WGS sequence"/>
</dbReference>
<feature type="transmembrane region" description="Helical" evidence="8">
    <location>
        <begin position="133"/>
        <end position="152"/>
    </location>
</feature>
<evidence type="ECO:0000256" key="7">
    <source>
        <dbReference type="ARBA" id="ARBA00023136"/>
    </source>
</evidence>
<dbReference type="InterPro" id="IPR051050">
    <property type="entry name" value="Lipid_II_flippase_MurJ/MviN"/>
</dbReference>
<keyword evidence="11" id="KW-1185">Reference proteome</keyword>
<feature type="transmembrane region" description="Helical" evidence="8">
    <location>
        <begin position="376"/>
        <end position="397"/>
    </location>
</feature>
<dbReference type="CDD" id="cd13123">
    <property type="entry name" value="MATE_MurJ_like"/>
    <property type="match status" value="1"/>
</dbReference>
<evidence type="ECO:0000256" key="9">
    <source>
        <dbReference type="PIRNR" id="PIRNR002869"/>
    </source>
</evidence>
<feature type="transmembrane region" description="Helical" evidence="8">
    <location>
        <begin position="439"/>
        <end position="460"/>
    </location>
</feature>
<comment type="caution">
    <text evidence="10">The sequence shown here is derived from an EMBL/GenBank/DDBJ whole genome shotgun (WGS) entry which is preliminary data.</text>
</comment>
<dbReference type="NCBIfam" id="TIGR01695">
    <property type="entry name" value="murJ_mviN"/>
    <property type="match status" value="1"/>
</dbReference>
<evidence type="ECO:0000256" key="5">
    <source>
        <dbReference type="ARBA" id="ARBA00022984"/>
    </source>
</evidence>
<keyword evidence="4 8" id="KW-0133">Cell shape</keyword>
<evidence type="ECO:0000313" key="10">
    <source>
        <dbReference type="EMBL" id="PAB58757.1"/>
    </source>
</evidence>
<proteinExistence type="inferred from homology"/>
<dbReference type="GO" id="GO:0015648">
    <property type="term" value="F:lipid-linked peptidoglycan transporter activity"/>
    <property type="evidence" value="ECO:0007669"/>
    <property type="project" value="UniProtKB-UniRule"/>
</dbReference>
<dbReference type="HAMAP" id="MF_02078">
    <property type="entry name" value="MurJ_MviN"/>
    <property type="match status" value="1"/>
</dbReference>
<dbReference type="RefSeq" id="WP_095134337.1">
    <property type="nucleotide sequence ID" value="NZ_NIBG01000012.1"/>
</dbReference>
<feature type="transmembrane region" description="Helical" evidence="8">
    <location>
        <begin position="159"/>
        <end position="178"/>
    </location>
</feature>
<feature type="transmembrane region" description="Helical" evidence="8">
    <location>
        <begin position="403"/>
        <end position="427"/>
    </location>
</feature>
<feature type="transmembrane region" description="Helical" evidence="8">
    <location>
        <begin position="346"/>
        <end position="364"/>
    </location>
</feature>
<comment type="similarity">
    <text evidence="8 9">Belongs to the MurJ/MviN family.</text>
</comment>
<evidence type="ECO:0000256" key="6">
    <source>
        <dbReference type="ARBA" id="ARBA00022989"/>
    </source>
</evidence>
<dbReference type="Pfam" id="PF03023">
    <property type="entry name" value="MurJ"/>
    <property type="match status" value="1"/>
</dbReference>
<keyword evidence="3 8" id="KW-0812">Transmembrane</keyword>
<keyword evidence="2 8" id="KW-1003">Cell membrane</keyword>
<keyword evidence="8 9" id="KW-0961">Cell wall biogenesis/degradation</keyword>
<dbReference type="GO" id="GO:0071555">
    <property type="term" value="P:cell wall organization"/>
    <property type="evidence" value="ECO:0007669"/>
    <property type="project" value="UniProtKB-UniRule"/>
</dbReference>
<organism evidence="10 11">
    <name type="scientific">Anaeromicrobium sediminis</name>
    <dbReference type="NCBI Taxonomy" id="1478221"/>
    <lineage>
        <taxon>Bacteria</taxon>
        <taxon>Bacillati</taxon>
        <taxon>Bacillota</taxon>
        <taxon>Clostridia</taxon>
        <taxon>Peptostreptococcales</taxon>
        <taxon>Thermotaleaceae</taxon>
        <taxon>Anaeromicrobium</taxon>
    </lineage>
</organism>
<dbReference type="GO" id="GO:0008360">
    <property type="term" value="P:regulation of cell shape"/>
    <property type="evidence" value="ECO:0007669"/>
    <property type="project" value="UniProtKB-UniRule"/>
</dbReference>
<feature type="transmembrane region" description="Helical" evidence="8">
    <location>
        <begin position="184"/>
        <end position="207"/>
    </location>
</feature>
<feature type="transmembrane region" description="Helical" evidence="8">
    <location>
        <begin position="85"/>
        <end position="107"/>
    </location>
</feature>
<comment type="subcellular location">
    <subcellularLocation>
        <location evidence="1 8">Cell membrane</location>
        <topology evidence="1 8">Multi-pass membrane protein</topology>
    </subcellularLocation>
</comment>
<feature type="transmembrane region" description="Helical" evidence="8">
    <location>
        <begin position="7"/>
        <end position="27"/>
    </location>
</feature>